<dbReference type="InterPro" id="IPR021136">
    <property type="entry name" value="Flagellar_hook_control-like_C"/>
</dbReference>
<feature type="compositionally biased region" description="Polar residues" evidence="1">
    <location>
        <begin position="475"/>
        <end position="493"/>
    </location>
</feature>
<evidence type="ECO:0000313" key="3">
    <source>
        <dbReference type="EMBL" id="TDK35096.1"/>
    </source>
</evidence>
<feature type="domain" description="Flagellar hook-length control protein-like C-terminal" evidence="2">
    <location>
        <begin position="397"/>
        <end position="469"/>
    </location>
</feature>
<feature type="compositionally biased region" description="Low complexity" evidence="1">
    <location>
        <begin position="500"/>
        <end position="513"/>
    </location>
</feature>
<dbReference type="OrthoDB" id="8117459at2"/>
<feature type="region of interest" description="Disordered" evidence="1">
    <location>
        <begin position="23"/>
        <end position="136"/>
    </location>
</feature>
<feature type="region of interest" description="Disordered" evidence="1">
    <location>
        <begin position="472"/>
        <end position="542"/>
    </location>
</feature>
<protein>
    <submittedName>
        <fullName evidence="3">Flagellar hook-length control protein FliK</fullName>
    </submittedName>
</protein>
<comment type="caution">
    <text evidence="3">The sequence shown here is derived from an EMBL/GenBank/DDBJ whole genome shotgun (WGS) entry which is preliminary data.</text>
</comment>
<dbReference type="EMBL" id="SMTL01000003">
    <property type="protein sequence ID" value="TDK35096.1"/>
    <property type="molecule type" value="Genomic_DNA"/>
</dbReference>
<feature type="compositionally biased region" description="Polar residues" evidence="1">
    <location>
        <begin position="533"/>
        <end position="542"/>
    </location>
</feature>
<accession>A0A4R5UH18</accession>
<dbReference type="Gene3D" id="3.30.750.140">
    <property type="match status" value="1"/>
</dbReference>
<feature type="region of interest" description="Disordered" evidence="1">
    <location>
        <begin position="146"/>
        <end position="165"/>
    </location>
</feature>
<dbReference type="Pfam" id="PF02120">
    <property type="entry name" value="Flg_hook"/>
    <property type="match status" value="1"/>
</dbReference>
<reference evidence="3 4" key="1">
    <citation type="submission" date="2019-03" db="EMBL/GenBank/DDBJ databases">
        <title>Rhizobium sp. nov., an bacterium isolated from biocrust in Mu Us Desert.</title>
        <authorList>
            <person name="Lixiong L."/>
        </authorList>
    </citation>
    <scope>NUCLEOTIDE SEQUENCE [LARGE SCALE GENOMIC DNA]</scope>
    <source>
        <strain evidence="3 4">SPY-1</strain>
    </source>
</reference>
<evidence type="ECO:0000313" key="4">
    <source>
        <dbReference type="Proteomes" id="UP000295238"/>
    </source>
</evidence>
<dbReference type="CDD" id="cd17470">
    <property type="entry name" value="T3SS_Flik_C"/>
    <property type="match status" value="1"/>
</dbReference>
<evidence type="ECO:0000259" key="2">
    <source>
        <dbReference type="Pfam" id="PF02120"/>
    </source>
</evidence>
<sequence>MTTSVASAATKTIADQPVLGMFGKASSQNSESGEFAQALTDADSDTETSLSGNGEAGEAALSEPDGMPSTGRFKSLTDLSSLSGALKPVSTAVTGPEGAVLPGQPSQQGQQVQAADPKALLQATAGQQVPLPTADAQLPQQTILKPPAQVTGVQTPAASSPPAEGEDILNELDLTQLVPVLTGGKRASGTSAVDGKGEARPASAQDETVEADQAEAGQLAADMVVAVPLDALSATALSTEALLRLTSAPSAETSQDLEAMVPALAVEAPALDEDLQPDDLMAALPSNKDDGSLDFLSSLDGSSDATEPASFRFQKAGDAVAVSLSMTKNEDGGAELQDSLPTTAKPETITILDSRRYLGFGMGTNASSILSAASKDPDWAAAMHPASALSNAASASSTGNVVNTLKLQLNPENLGAVTANMRLVGEELSIHLTVHSSMAYRELSDDVKPMLDSLRAQGFNVDQVTVSIAPAADTGANTSGDQPQGNAQTQQQLARDGEAARQQAQGQGRAANQSDRNDMENRNETAAEAGISRGNSSGDIYL</sequence>
<feature type="region of interest" description="Disordered" evidence="1">
    <location>
        <begin position="184"/>
        <end position="213"/>
    </location>
</feature>
<keyword evidence="3" id="KW-0282">Flagellum</keyword>
<keyword evidence="4" id="KW-1185">Reference proteome</keyword>
<keyword evidence="3" id="KW-0966">Cell projection</keyword>
<name>A0A4R5UH18_9HYPH</name>
<gene>
    <name evidence="3" type="ORF">E2F50_12565</name>
</gene>
<keyword evidence="3" id="KW-0969">Cilium</keyword>
<proteinExistence type="predicted"/>
<dbReference type="InterPro" id="IPR038610">
    <property type="entry name" value="FliK-like_C_sf"/>
</dbReference>
<organism evidence="3 4">
    <name type="scientific">Rhizobium deserti</name>
    <dbReference type="NCBI Taxonomy" id="2547961"/>
    <lineage>
        <taxon>Bacteria</taxon>
        <taxon>Pseudomonadati</taxon>
        <taxon>Pseudomonadota</taxon>
        <taxon>Alphaproteobacteria</taxon>
        <taxon>Hyphomicrobiales</taxon>
        <taxon>Rhizobiaceae</taxon>
        <taxon>Rhizobium/Agrobacterium group</taxon>
        <taxon>Rhizobium</taxon>
    </lineage>
</organism>
<feature type="compositionally biased region" description="Low complexity" evidence="1">
    <location>
        <begin position="102"/>
        <end position="113"/>
    </location>
</feature>
<dbReference type="AlphaFoldDB" id="A0A4R5UH18"/>
<evidence type="ECO:0000256" key="1">
    <source>
        <dbReference type="SAM" id="MobiDB-lite"/>
    </source>
</evidence>
<feature type="compositionally biased region" description="Basic and acidic residues" evidence="1">
    <location>
        <begin position="515"/>
        <end position="525"/>
    </location>
</feature>
<dbReference type="RefSeq" id="WP_133316519.1">
    <property type="nucleotide sequence ID" value="NZ_SMTL01000003.1"/>
</dbReference>
<dbReference type="Proteomes" id="UP000295238">
    <property type="component" value="Unassembled WGS sequence"/>
</dbReference>